<accession>A0A3M2HHC4</accession>
<dbReference type="InterPro" id="IPR000873">
    <property type="entry name" value="AMP-dep_synth/lig_dom"/>
</dbReference>
<organism evidence="4 5">
    <name type="scientific">Solilutibacter pythonis</name>
    <dbReference type="NCBI Taxonomy" id="2483112"/>
    <lineage>
        <taxon>Bacteria</taxon>
        <taxon>Pseudomonadati</taxon>
        <taxon>Pseudomonadota</taxon>
        <taxon>Gammaproteobacteria</taxon>
        <taxon>Lysobacterales</taxon>
        <taxon>Lysobacteraceae</taxon>
        <taxon>Solilutibacter</taxon>
    </lineage>
</organism>
<dbReference type="InterPro" id="IPR020845">
    <property type="entry name" value="AMP-binding_CS"/>
</dbReference>
<protein>
    <submittedName>
        <fullName evidence="4">Amino acid adenylation domain-containing protein</fullName>
    </submittedName>
</protein>
<dbReference type="EMBL" id="RFLY01000053">
    <property type="protein sequence ID" value="RMH87333.1"/>
    <property type="molecule type" value="Genomic_DNA"/>
</dbReference>
<dbReference type="SUPFAM" id="SSF56801">
    <property type="entry name" value="Acetyl-CoA synthetase-like"/>
    <property type="match status" value="1"/>
</dbReference>
<feature type="domain" description="AMP-dependent synthetase/ligase" evidence="3">
    <location>
        <begin position="49"/>
        <end position="397"/>
    </location>
</feature>
<dbReference type="GO" id="GO:0005829">
    <property type="term" value="C:cytosol"/>
    <property type="evidence" value="ECO:0007669"/>
    <property type="project" value="TreeGrafter"/>
</dbReference>
<dbReference type="GO" id="GO:0031177">
    <property type="term" value="F:phosphopantetheine binding"/>
    <property type="evidence" value="ECO:0007669"/>
    <property type="project" value="TreeGrafter"/>
</dbReference>
<comment type="caution">
    <text evidence="4">The sequence shown here is derived from an EMBL/GenBank/DDBJ whole genome shotgun (WGS) entry which is preliminary data.</text>
</comment>
<dbReference type="FunFam" id="3.40.50.980:FF:000001">
    <property type="entry name" value="Non-ribosomal peptide synthetase"/>
    <property type="match status" value="1"/>
</dbReference>
<evidence type="ECO:0000256" key="2">
    <source>
        <dbReference type="ARBA" id="ARBA00022450"/>
    </source>
</evidence>
<dbReference type="Proteomes" id="UP000275012">
    <property type="component" value="Unassembled WGS sequence"/>
</dbReference>
<dbReference type="GO" id="GO:0043041">
    <property type="term" value="P:amino acid activation for nonribosomal peptide biosynthetic process"/>
    <property type="evidence" value="ECO:0007669"/>
    <property type="project" value="TreeGrafter"/>
</dbReference>
<feature type="non-terminal residue" evidence="4">
    <location>
        <position position="498"/>
    </location>
</feature>
<keyword evidence="5" id="KW-1185">Reference proteome</keyword>
<gene>
    <name evidence="4" type="ORF">EBB59_13215</name>
</gene>
<dbReference type="InterPro" id="IPR045851">
    <property type="entry name" value="AMP-bd_C_sf"/>
</dbReference>
<dbReference type="NCBIfam" id="TIGR01733">
    <property type="entry name" value="AA-adenyl-dom"/>
    <property type="match status" value="1"/>
</dbReference>
<comment type="cofactor">
    <cofactor evidence="1">
        <name>pantetheine 4'-phosphate</name>
        <dbReference type="ChEBI" id="CHEBI:47942"/>
    </cofactor>
</comment>
<dbReference type="FunFam" id="3.40.50.980:FF:000002">
    <property type="entry name" value="Enterobactin synthetase component F"/>
    <property type="match status" value="1"/>
</dbReference>
<dbReference type="Pfam" id="PF00501">
    <property type="entry name" value="AMP-binding"/>
    <property type="match status" value="1"/>
</dbReference>
<dbReference type="PANTHER" id="PTHR45527">
    <property type="entry name" value="NONRIBOSOMAL PEPTIDE SYNTHETASE"/>
    <property type="match status" value="1"/>
</dbReference>
<dbReference type="GO" id="GO:0044550">
    <property type="term" value="P:secondary metabolite biosynthetic process"/>
    <property type="evidence" value="ECO:0007669"/>
    <property type="project" value="TreeGrafter"/>
</dbReference>
<feature type="non-terminal residue" evidence="4">
    <location>
        <position position="1"/>
    </location>
</feature>
<dbReference type="InterPro" id="IPR010071">
    <property type="entry name" value="AA_adenyl_dom"/>
</dbReference>
<proteinExistence type="predicted"/>
<evidence type="ECO:0000256" key="1">
    <source>
        <dbReference type="ARBA" id="ARBA00001957"/>
    </source>
</evidence>
<dbReference type="OrthoDB" id="9757559at2"/>
<dbReference type="Gene3D" id="3.40.50.12780">
    <property type="entry name" value="N-terminal domain of ligase-like"/>
    <property type="match status" value="1"/>
</dbReference>
<name>A0A3M2HHC4_9GAMM</name>
<sequence length="498" mass="53384">QLLDDLAFVLAQLPSLASPQALPPLPSQSPAETPRLSLADDTSLVSRFADIARRHPNRIAVTAEDGALRYAELDVASDRLATLLIQHGAGPGERVGLCLPRGCELLVGLLAILKTGAAYVPVDLHAPAARRRLILDDSQVCVSLAHSDHAEALPGPVLCLDAAEIRTRLERLPPTPLPAVPADAPAYLIYTSGSTGMPKGVVVSHRNVVRLFSAATQPEHFSFSETDVWTLFHSHAFDFAVWELWGAWLYGGRAVVVPEAVCRQPDAFLDLLACEQVTVLNQTPSAFYALQAQSHAPALALRYVVFGGEALEPARLRQWHARYPQAELINMYGITETTVHVSFCRLSDADLQSPASRIGRALPDLSVQVLAADGALAPRGVVGELVVSGDGVAQGYWQRPALTAERFPRLGNVRAYRSGDLGRVLLDGTLEYRGRADEQVKLRGYRIEPGEVAARLAALAGVADAAVVLEGRGEGACLLGYAVAEAGVALDAEQLREQ</sequence>
<dbReference type="Gene3D" id="3.30.300.30">
    <property type="match status" value="1"/>
</dbReference>
<evidence type="ECO:0000313" key="4">
    <source>
        <dbReference type="EMBL" id="RMH87333.1"/>
    </source>
</evidence>
<dbReference type="AlphaFoldDB" id="A0A3M2HHC4"/>
<dbReference type="FunFam" id="3.40.50.12780:FF:000012">
    <property type="entry name" value="Non-ribosomal peptide synthetase"/>
    <property type="match status" value="1"/>
</dbReference>
<dbReference type="PROSITE" id="PS00455">
    <property type="entry name" value="AMP_BINDING"/>
    <property type="match status" value="1"/>
</dbReference>
<evidence type="ECO:0000313" key="5">
    <source>
        <dbReference type="Proteomes" id="UP000275012"/>
    </source>
</evidence>
<keyword evidence="2" id="KW-0596">Phosphopantetheine</keyword>
<evidence type="ECO:0000259" key="3">
    <source>
        <dbReference type="Pfam" id="PF00501"/>
    </source>
</evidence>
<dbReference type="InterPro" id="IPR042099">
    <property type="entry name" value="ANL_N_sf"/>
</dbReference>
<dbReference type="RefSeq" id="WP_122102591.1">
    <property type="nucleotide sequence ID" value="NZ_RFLY01000053.1"/>
</dbReference>
<dbReference type="PANTHER" id="PTHR45527:SF14">
    <property type="entry name" value="PLIPASTATIN SYNTHASE SUBUNIT B"/>
    <property type="match status" value="1"/>
</dbReference>
<reference evidence="4 5" key="1">
    <citation type="submission" date="2018-10" db="EMBL/GenBank/DDBJ databases">
        <title>Proposal of Lysobacter pythonis sp. nov. isolated from royal pythons (Python regius).</title>
        <authorList>
            <person name="Hans-Juergen B."/>
            <person name="Huptas C."/>
            <person name="Sandra B."/>
            <person name="Igor L."/>
            <person name="Joachim S."/>
            <person name="Siegfried S."/>
            <person name="Mareike W."/>
            <person name="Peter K."/>
        </authorList>
    </citation>
    <scope>NUCLEOTIDE SEQUENCE [LARGE SCALE GENOMIC DNA]</scope>
    <source>
        <strain evidence="4 5">4284/11</strain>
    </source>
</reference>